<dbReference type="EMBL" id="MU004342">
    <property type="protein sequence ID" value="KAF2655966.1"/>
    <property type="molecule type" value="Genomic_DNA"/>
</dbReference>
<proteinExistence type="predicted"/>
<keyword evidence="2" id="KW-1185">Reference proteome</keyword>
<organism evidence="1 2">
    <name type="scientific">Lophiostoma macrostomum CBS 122681</name>
    <dbReference type="NCBI Taxonomy" id="1314788"/>
    <lineage>
        <taxon>Eukaryota</taxon>
        <taxon>Fungi</taxon>
        <taxon>Dikarya</taxon>
        <taxon>Ascomycota</taxon>
        <taxon>Pezizomycotina</taxon>
        <taxon>Dothideomycetes</taxon>
        <taxon>Pleosporomycetidae</taxon>
        <taxon>Pleosporales</taxon>
        <taxon>Lophiostomataceae</taxon>
        <taxon>Lophiostoma</taxon>
    </lineage>
</organism>
<name>A0A6A6T810_9PLEO</name>
<reference evidence="1" key="1">
    <citation type="journal article" date="2020" name="Stud. Mycol.">
        <title>101 Dothideomycetes genomes: a test case for predicting lifestyles and emergence of pathogens.</title>
        <authorList>
            <person name="Haridas S."/>
            <person name="Albert R."/>
            <person name="Binder M."/>
            <person name="Bloem J."/>
            <person name="Labutti K."/>
            <person name="Salamov A."/>
            <person name="Andreopoulos B."/>
            <person name="Baker S."/>
            <person name="Barry K."/>
            <person name="Bills G."/>
            <person name="Bluhm B."/>
            <person name="Cannon C."/>
            <person name="Castanera R."/>
            <person name="Culley D."/>
            <person name="Daum C."/>
            <person name="Ezra D."/>
            <person name="Gonzalez J."/>
            <person name="Henrissat B."/>
            <person name="Kuo A."/>
            <person name="Liang C."/>
            <person name="Lipzen A."/>
            <person name="Lutzoni F."/>
            <person name="Magnuson J."/>
            <person name="Mondo S."/>
            <person name="Nolan M."/>
            <person name="Ohm R."/>
            <person name="Pangilinan J."/>
            <person name="Park H.-J."/>
            <person name="Ramirez L."/>
            <person name="Alfaro M."/>
            <person name="Sun H."/>
            <person name="Tritt A."/>
            <person name="Yoshinaga Y."/>
            <person name="Zwiers L.-H."/>
            <person name="Turgeon B."/>
            <person name="Goodwin S."/>
            <person name="Spatafora J."/>
            <person name="Crous P."/>
            <person name="Grigoriev I."/>
        </authorList>
    </citation>
    <scope>NUCLEOTIDE SEQUENCE</scope>
    <source>
        <strain evidence="1">CBS 122681</strain>
    </source>
</reference>
<sequence>MPSLKRLRTGDDRYLWNQMPPHKRLVTKVCREIPPPLPFTQKSRETRFQDSIIALTSTKLVHCLHRLAVPCEGPNESHCCACADDRPACSDYLADVRRTGRTTTGKRWHAYCGACKIHWEGQAFSGTILQSPLSTAHPTMIYVHFDAGDFKHTVKIAPSVDFSFPGLMMVLSRVLGFFPHELAWKDNGEFHQYTGSEGPCSWKETKSIQHIRCRVQLSGTSAHEIAEPDLMEGVEWDMR</sequence>
<evidence type="ECO:0000313" key="1">
    <source>
        <dbReference type="EMBL" id="KAF2655966.1"/>
    </source>
</evidence>
<dbReference type="AlphaFoldDB" id="A0A6A6T810"/>
<evidence type="ECO:0000313" key="2">
    <source>
        <dbReference type="Proteomes" id="UP000799324"/>
    </source>
</evidence>
<protein>
    <submittedName>
        <fullName evidence="1">Uncharacterized protein</fullName>
    </submittedName>
</protein>
<accession>A0A6A6T810</accession>
<dbReference type="Proteomes" id="UP000799324">
    <property type="component" value="Unassembled WGS sequence"/>
</dbReference>
<gene>
    <name evidence="1" type="ORF">K491DRAFT_406299</name>
</gene>